<dbReference type="PROSITE" id="PS51833">
    <property type="entry name" value="HDOD"/>
    <property type="match status" value="1"/>
</dbReference>
<dbReference type="PANTHER" id="PTHR33525">
    <property type="match status" value="1"/>
</dbReference>
<dbReference type="NCBIfam" id="TIGR00277">
    <property type="entry name" value="HDIG"/>
    <property type="match status" value="1"/>
</dbReference>
<dbReference type="HOGENOM" id="CLU_048246_4_2_9"/>
<dbReference type="eggNOG" id="COG1639">
    <property type="taxonomic scope" value="Bacteria"/>
</dbReference>
<dbReference type="PANTHER" id="PTHR33525:SF3">
    <property type="entry name" value="RIBONUCLEASE Y"/>
    <property type="match status" value="1"/>
</dbReference>
<dbReference type="KEGG" id="swo:Swol_1403"/>
<dbReference type="CDD" id="cd00077">
    <property type="entry name" value="HDc"/>
    <property type="match status" value="1"/>
</dbReference>
<organism evidence="3 4">
    <name type="scientific">Syntrophomonas wolfei subsp. wolfei (strain DSM 2245B / Goettingen)</name>
    <dbReference type="NCBI Taxonomy" id="335541"/>
    <lineage>
        <taxon>Bacteria</taxon>
        <taxon>Bacillati</taxon>
        <taxon>Bacillota</taxon>
        <taxon>Clostridia</taxon>
        <taxon>Eubacteriales</taxon>
        <taxon>Syntrophomonadaceae</taxon>
        <taxon>Syntrophomonas</taxon>
    </lineage>
</organism>
<protein>
    <submittedName>
        <fullName evidence="3">Putative signal transduction protein</fullName>
    </submittedName>
</protein>
<dbReference type="InterPro" id="IPR052340">
    <property type="entry name" value="RNase_Y/CdgJ"/>
</dbReference>
<dbReference type="InterPro" id="IPR006674">
    <property type="entry name" value="HD_domain"/>
</dbReference>
<keyword evidence="4" id="KW-1185">Reference proteome</keyword>
<dbReference type="SUPFAM" id="SSF109604">
    <property type="entry name" value="HD-domain/PDEase-like"/>
    <property type="match status" value="1"/>
</dbReference>
<dbReference type="PROSITE" id="PS51831">
    <property type="entry name" value="HD"/>
    <property type="match status" value="1"/>
</dbReference>
<reference evidence="4" key="1">
    <citation type="journal article" date="2010" name="Environ. Microbiol.">
        <title>The genome of Syntrophomonas wolfei: new insights into syntrophic metabolism and biohydrogen production.</title>
        <authorList>
            <person name="Sieber J.R."/>
            <person name="Sims D.R."/>
            <person name="Han C."/>
            <person name="Kim E."/>
            <person name="Lykidis A."/>
            <person name="Lapidus A.L."/>
            <person name="McDonnald E."/>
            <person name="Rohlin L."/>
            <person name="Culley D.E."/>
            <person name="Gunsalus R."/>
            <person name="McInerney M.J."/>
        </authorList>
    </citation>
    <scope>NUCLEOTIDE SEQUENCE [LARGE SCALE GENOMIC DNA]</scope>
    <source>
        <strain evidence="4">DSM 2245B / Goettingen</strain>
    </source>
</reference>
<dbReference type="Pfam" id="PF08668">
    <property type="entry name" value="HDOD"/>
    <property type="match status" value="1"/>
</dbReference>
<dbReference type="RefSeq" id="WP_011640809.1">
    <property type="nucleotide sequence ID" value="NC_008346.1"/>
</dbReference>
<dbReference type="InterPro" id="IPR003607">
    <property type="entry name" value="HD/PDEase_dom"/>
</dbReference>
<dbReference type="AlphaFoldDB" id="Q0AX44"/>
<dbReference type="InterPro" id="IPR013976">
    <property type="entry name" value="HDOD"/>
</dbReference>
<sequence length="280" mass="31174">MNKITLDSIVEAVNELPALPHIVVRIMQLSEDPDSTVQDISNVLNQDQAMTARVLRLANSAFFGFPRRISTVTDAIVFLGFKTIRSIVLAVSVSNILDREMEGYALEHGELWRHSQCSAIAARMIARKCKFGSLDLAYTAALLHDIGKVILNDHMKEAYHEVVARVDENNISFMEAENEVFGFNHAQVGARVAEKWNLPSELVESIALHHNPQDAVLNQRLTSIVHLADAICVSMGIGIGIDGMLYPISEEAMKLLNFDEIQVERTISELVDVFSDQQSF</sequence>
<dbReference type="InterPro" id="IPR006675">
    <property type="entry name" value="HDIG_dom"/>
</dbReference>
<dbReference type="EMBL" id="CP000448">
    <property type="protein sequence ID" value="ABI68710.1"/>
    <property type="molecule type" value="Genomic_DNA"/>
</dbReference>
<dbReference type="STRING" id="335541.Swol_1403"/>
<name>Q0AX44_SYNWW</name>
<proteinExistence type="predicted"/>
<gene>
    <name evidence="3" type="ordered locus">Swol_1403</name>
</gene>
<evidence type="ECO:0000259" key="1">
    <source>
        <dbReference type="PROSITE" id="PS51831"/>
    </source>
</evidence>
<accession>Q0AX44</accession>
<dbReference type="Gene3D" id="1.10.3210.10">
    <property type="entry name" value="Hypothetical protein af1432"/>
    <property type="match status" value="1"/>
</dbReference>
<evidence type="ECO:0000259" key="2">
    <source>
        <dbReference type="PROSITE" id="PS51833"/>
    </source>
</evidence>
<evidence type="ECO:0000313" key="3">
    <source>
        <dbReference type="EMBL" id="ABI68710.1"/>
    </source>
</evidence>
<evidence type="ECO:0000313" key="4">
    <source>
        <dbReference type="Proteomes" id="UP000001968"/>
    </source>
</evidence>
<dbReference type="Proteomes" id="UP000001968">
    <property type="component" value="Chromosome"/>
</dbReference>
<feature type="domain" description="HD" evidence="1">
    <location>
        <begin position="110"/>
        <end position="234"/>
    </location>
</feature>
<feature type="domain" description="HDOD" evidence="2">
    <location>
        <begin position="16"/>
        <end position="212"/>
    </location>
</feature>
<dbReference type="SMART" id="SM00471">
    <property type="entry name" value="HDc"/>
    <property type="match status" value="1"/>
</dbReference>